<dbReference type="InterPro" id="IPR009057">
    <property type="entry name" value="Homeodomain-like_sf"/>
</dbReference>
<evidence type="ECO:0000256" key="4">
    <source>
        <dbReference type="PROSITE-ProRule" id="PRU00335"/>
    </source>
</evidence>
<gene>
    <name evidence="7" type="ORF">A8L58_16330</name>
    <name evidence="6" type="ORF">AXH35_14875</name>
</gene>
<evidence type="ECO:0000256" key="1">
    <source>
        <dbReference type="ARBA" id="ARBA00023015"/>
    </source>
</evidence>
<dbReference type="SUPFAM" id="SSF46689">
    <property type="entry name" value="Homeodomain-like"/>
    <property type="match status" value="1"/>
</dbReference>
<evidence type="ECO:0000313" key="7">
    <source>
        <dbReference type="EMBL" id="AOZ47984.1"/>
    </source>
</evidence>
<dbReference type="EMBL" id="CP015970">
    <property type="protein sequence ID" value="AOZ47984.1"/>
    <property type="molecule type" value="Genomic_DNA"/>
</dbReference>
<reference evidence="6 8" key="2">
    <citation type="submission" date="2016-02" db="EMBL/GenBank/DDBJ databases">
        <title>Complete Genome Sequence of Propionibacterium acidipropionici ATCC 55737.</title>
        <authorList>
            <person name="Luna Flores C.H."/>
            <person name="Nielsen L.K."/>
            <person name="Marcellin E."/>
        </authorList>
    </citation>
    <scope>NUCLEOTIDE SEQUENCE [LARGE SCALE GENOMIC DNA]</scope>
    <source>
        <strain evidence="6 8">ATCC 55737</strain>
    </source>
</reference>
<dbReference type="Proteomes" id="UP000075221">
    <property type="component" value="Chromosome"/>
</dbReference>
<dbReference type="InterPro" id="IPR050109">
    <property type="entry name" value="HTH-type_TetR-like_transc_reg"/>
</dbReference>
<organism evidence="6 8">
    <name type="scientific">Acidipropionibacterium acidipropionici</name>
    <dbReference type="NCBI Taxonomy" id="1748"/>
    <lineage>
        <taxon>Bacteria</taxon>
        <taxon>Bacillati</taxon>
        <taxon>Actinomycetota</taxon>
        <taxon>Actinomycetes</taxon>
        <taxon>Propionibacteriales</taxon>
        <taxon>Propionibacteriaceae</taxon>
        <taxon>Acidipropionibacterium</taxon>
    </lineage>
</organism>
<name>A0AAC8YHL2_9ACTN</name>
<dbReference type="Proteomes" id="UP000178666">
    <property type="component" value="Chromosome"/>
</dbReference>
<proteinExistence type="predicted"/>
<dbReference type="InterPro" id="IPR036271">
    <property type="entry name" value="Tet_transcr_reg_TetR-rel_C_sf"/>
</dbReference>
<dbReference type="InterPro" id="IPR001647">
    <property type="entry name" value="HTH_TetR"/>
</dbReference>
<dbReference type="AlphaFoldDB" id="A0AAC8YHL2"/>
<keyword evidence="1" id="KW-0805">Transcription regulation</keyword>
<dbReference type="EMBL" id="CP014352">
    <property type="protein sequence ID" value="AMS06540.1"/>
    <property type="molecule type" value="Genomic_DNA"/>
</dbReference>
<dbReference type="Pfam" id="PF00440">
    <property type="entry name" value="TetR_N"/>
    <property type="match status" value="1"/>
</dbReference>
<dbReference type="OMA" id="IVCEHIT"/>
<protein>
    <submittedName>
        <fullName evidence="6">TetR family transcriptional regulator</fullName>
    </submittedName>
</protein>
<dbReference type="PANTHER" id="PTHR30055:SF234">
    <property type="entry name" value="HTH-TYPE TRANSCRIPTIONAL REGULATOR BETI"/>
    <property type="match status" value="1"/>
</dbReference>
<evidence type="ECO:0000256" key="3">
    <source>
        <dbReference type="ARBA" id="ARBA00023163"/>
    </source>
</evidence>
<evidence type="ECO:0000259" key="5">
    <source>
        <dbReference type="PROSITE" id="PS50977"/>
    </source>
</evidence>
<feature type="DNA-binding region" description="H-T-H motif" evidence="4">
    <location>
        <begin position="33"/>
        <end position="52"/>
    </location>
</feature>
<evidence type="ECO:0000313" key="6">
    <source>
        <dbReference type="EMBL" id="AMS06540.1"/>
    </source>
</evidence>
<dbReference type="PANTHER" id="PTHR30055">
    <property type="entry name" value="HTH-TYPE TRANSCRIPTIONAL REGULATOR RUTR"/>
    <property type="match status" value="1"/>
</dbReference>
<feature type="domain" description="HTH tetR-type" evidence="5">
    <location>
        <begin position="11"/>
        <end position="70"/>
    </location>
</feature>
<reference evidence="7 9" key="1">
    <citation type="journal article" date="2016" name="Plant Dis.">
        <title>Improved production of propionic acid using genome shuffling.</title>
        <authorList>
            <person name="Luna-Flores C.H."/>
            <person name="Palfreyman R.W."/>
            <person name="Kromer J.O."/>
            <person name="Nielsen L.K."/>
            <person name="Marcellin E."/>
        </authorList>
    </citation>
    <scope>NUCLEOTIDE SEQUENCE [LARGE SCALE GENOMIC DNA]</scope>
    <source>
        <strain evidence="7 9">F3E8</strain>
    </source>
</reference>
<dbReference type="Gene3D" id="1.10.357.10">
    <property type="entry name" value="Tetracycline Repressor, domain 2"/>
    <property type="match status" value="1"/>
</dbReference>
<evidence type="ECO:0000313" key="8">
    <source>
        <dbReference type="Proteomes" id="UP000075221"/>
    </source>
</evidence>
<evidence type="ECO:0000313" key="9">
    <source>
        <dbReference type="Proteomes" id="UP000178666"/>
    </source>
</evidence>
<keyword evidence="3" id="KW-0804">Transcription</keyword>
<keyword evidence="9" id="KW-1185">Reference proteome</keyword>
<sequence length="185" mass="19651">MKSNRGPAAADSNRRALLASARRLFAERGIGVPLSAIAKDAGVGQGVLYRHFPNRSTLAMAVFEENLDHLDQVAAEAPEGRGFTAVWGEILEMVLTDIAFIEMAVASRRDTRARGADTRLGRLLEPLLTGAREAGAVAPSVKTMDLLRTLRACYGVVVTAMDPPTARADVAALMKGLGLPGPDRS</sequence>
<dbReference type="GO" id="GO:0003700">
    <property type="term" value="F:DNA-binding transcription factor activity"/>
    <property type="evidence" value="ECO:0007669"/>
    <property type="project" value="TreeGrafter"/>
</dbReference>
<keyword evidence="2 4" id="KW-0238">DNA-binding</keyword>
<dbReference type="PROSITE" id="PS50977">
    <property type="entry name" value="HTH_TETR_2"/>
    <property type="match status" value="1"/>
</dbReference>
<evidence type="ECO:0000256" key="2">
    <source>
        <dbReference type="ARBA" id="ARBA00023125"/>
    </source>
</evidence>
<dbReference type="SUPFAM" id="SSF48498">
    <property type="entry name" value="Tetracyclin repressor-like, C-terminal domain"/>
    <property type="match status" value="1"/>
</dbReference>
<accession>A0AAC8YHL2</accession>
<dbReference type="RefSeq" id="WP_015069709.1">
    <property type="nucleotide sequence ID" value="NZ_CP014352.1"/>
</dbReference>
<dbReference type="GO" id="GO:0000976">
    <property type="term" value="F:transcription cis-regulatory region binding"/>
    <property type="evidence" value="ECO:0007669"/>
    <property type="project" value="TreeGrafter"/>
</dbReference>
<dbReference type="PRINTS" id="PR00455">
    <property type="entry name" value="HTHTETR"/>
</dbReference>